<reference evidence="2 3" key="1">
    <citation type="journal article" date="2017" name="Curr. Biol.">
        <title>Genome architecture and evolution of a unichromosomal asexual nematode.</title>
        <authorList>
            <person name="Fradin H."/>
            <person name="Zegar C."/>
            <person name="Gutwein M."/>
            <person name="Lucas J."/>
            <person name="Kovtun M."/>
            <person name="Corcoran D."/>
            <person name="Baugh L.R."/>
            <person name="Kiontke K."/>
            <person name="Gunsalus K."/>
            <person name="Fitch D.H."/>
            <person name="Piano F."/>
        </authorList>
    </citation>
    <scope>NUCLEOTIDE SEQUENCE [LARGE SCALE GENOMIC DNA]</scope>
    <source>
        <strain evidence="2">PF1309</strain>
    </source>
</reference>
<feature type="region of interest" description="Disordered" evidence="1">
    <location>
        <begin position="1"/>
        <end position="26"/>
    </location>
</feature>
<protein>
    <submittedName>
        <fullName evidence="2">Uncharacterized protein</fullName>
    </submittedName>
</protein>
<evidence type="ECO:0000256" key="1">
    <source>
        <dbReference type="SAM" id="MobiDB-lite"/>
    </source>
</evidence>
<evidence type="ECO:0000313" key="2">
    <source>
        <dbReference type="EMBL" id="PAV90811.1"/>
    </source>
</evidence>
<keyword evidence="3" id="KW-1185">Reference proteome</keyword>
<proteinExistence type="predicted"/>
<dbReference type="Proteomes" id="UP000218231">
    <property type="component" value="Unassembled WGS sequence"/>
</dbReference>
<gene>
    <name evidence="2" type="ORF">WR25_06254</name>
</gene>
<accession>A0A2A2LX31</accession>
<evidence type="ECO:0000313" key="3">
    <source>
        <dbReference type="Proteomes" id="UP000218231"/>
    </source>
</evidence>
<dbReference type="AlphaFoldDB" id="A0A2A2LX31"/>
<feature type="compositionally biased region" description="Basic and acidic residues" evidence="1">
    <location>
        <begin position="10"/>
        <end position="20"/>
    </location>
</feature>
<name>A0A2A2LX31_9BILA</name>
<organism evidence="2 3">
    <name type="scientific">Diploscapter pachys</name>
    <dbReference type="NCBI Taxonomy" id="2018661"/>
    <lineage>
        <taxon>Eukaryota</taxon>
        <taxon>Metazoa</taxon>
        <taxon>Ecdysozoa</taxon>
        <taxon>Nematoda</taxon>
        <taxon>Chromadorea</taxon>
        <taxon>Rhabditida</taxon>
        <taxon>Rhabditina</taxon>
        <taxon>Rhabditomorpha</taxon>
        <taxon>Rhabditoidea</taxon>
        <taxon>Rhabditidae</taxon>
        <taxon>Diploscapter</taxon>
    </lineage>
</organism>
<sequence>MLKRATIRVSAHEMRTDKGETAPGSIVVPSSIGGGGWVGSGAFVERSVGEFREGPICSPPFSDNCALLESVILPASSPFVDDCS</sequence>
<comment type="caution">
    <text evidence="2">The sequence shown here is derived from an EMBL/GenBank/DDBJ whole genome shotgun (WGS) entry which is preliminary data.</text>
</comment>
<dbReference type="EMBL" id="LIAE01006351">
    <property type="protein sequence ID" value="PAV90811.1"/>
    <property type="molecule type" value="Genomic_DNA"/>
</dbReference>